<reference evidence="2 3" key="1">
    <citation type="submission" date="2018-10" db="EMBL/GenBank/DDBJ databases">
        <authorList>
            <person name="Zhang X."/>
        </authorList>
    </citation>
    <scope>NUCLEOTIDE SEQUENCE [LARGE SCALE GENOMIC DNA]</scope>
    <source>
        <strain evidence="2 3">SK-G1</strain>
    </source>
</reference>
<name>A0A3G2R5K9_9FIRM</name>
<sequence>MATNEKQMVPADKDPKVLKALAEISQYNGKLDVKGMKPFLVALGGKPYVDTGGLKLKLQEVANKRKGIKSILTIMGSYAHESPQEMLQLAKTLPAPIIEQMCKERDYMAEMFTAPQGTAVAKCIIVFGDGLKVEAKATASPENIQMSTIKPHADVMAQTRAFNRCVRYITANGFLDVENMIREEEADDVAAFEGEDQEFFRQDGGGDNEGPGGYPEQDGSPEGDGGEPSIPEPFEDVGDTEAVEYGQIQTCDECGKMISEKEKEYSEKYFKRALCMDCQAIVRKQNKKAPAAQ</sequence>
<dbReference type="Proteomes" id="UP000280960">
    <property type="component" value="Chromosome"/>
</dbReference>
<evidence type="ECO:0000256" key="1">
    <source>
        <dbReference type="SAM" id="MobiDB-lite"/>
    </source>
</evidence>
<organism evidence="2 3">
    <name type="scientific">Biomaibacter acetigenes</name>
    <dbReference type="NCBI Taxonomy" id="2316383"/>
    <lineage>
        <taxon>Bacteria</taxon>
        <taxon>Bacillati</taxon>
        <taxon>Bacillota</taxon>
        <taxon>Clostridia</taxon>
        <taxon>Thermosediminibacterales</taxon>
        <taxon>Tepidanaerobacteraceae</taxon>
        <taxon>Biomaibacter</taxon>
    </lineage>
</organism>
<evidence type="ECO:0000313" key="3">
    <source>
        <dbReference type="Proteomes" id="UP000280960"/>
    </source>
</evidence>
<feature type="region of interest" description="Disordered" evidence="1">
    <location>
        <begin position="199"/>
        <end position="236"/>
    </location>
</feature>
<gene>
    <name evidence="2" type="ORF">D2962_09600</name>
</gene>
<dbReference type="RefSeq" id="WP_122014852.1">
    <property type="nucleotide sequence ID" value="NZ_CP033169.1"/>
</dbReference>
<evidence type="ECO:0000313" key="2">
    <source>
        <dbReference type="EMBL" id="AYO30834.1"/>
    </source>
</evidence>
<feature type="compositionally biased region" description="Gly residues" evidence="1">
    <location>
        <begin position="203"/>
        <end position="213"/>
    </location>
</feature>
<dbReference type="EMBL" id="CP033169">
    <property type="protein sequence ID" value="AYO30834.1"/>
    <property type="molecule type" value="Genomic_DNA"/>
</dbReference>
<dbReference type="KEGG" id="bacg:D2962_09600"/>
<accession>A0A3G2R5K9</accession>
<proteinExistence type="predicted"/>
<protein>
    <submittedName>
        <fullName evidence="2">Uncharacterized protein</fullName>
    </submittedName>
</protein>
<dbReference type="AlphaFoldDB" id="A0A3G2R5K9"/>
<keyword evidence="3" id="KW-1185">Reference proteome</keyword>